<comment type="caution">
    <text evidence="1">The sequence shown here is derived from an EMBL/GenBank/DDBJ whole genome shotgun (WGS) entry which is preliminary data.</text>
</comment>
<dbReference type="PANTHER" id="PTHR36452:SF1">
    <property type="entry name" value="DUF2461 DOMAIN-CONTAINING PROTEIN"/>
    <property type="match status" value="1"/>
</dbReference>
<reference evidence="1" key="1">
    <citation type="journal article" date="2014" name="Front. Microbiol.">
        <title>High frequency of phylogenetically diverse reductive dehalogenase-homologous genes in deep subseafloor sedimentary metagenomes.</title>
        <authorList>
            <person name="Kawai M."/>
            <person name="Futagami T."/>
            <person name="Toyoda A."/>
            <person name="Takaki Y."/>
            <person name="Nishi S."/>
            <person name="Hori S."/>
            <person name="Arai W."/>
            <person name="Tsubouchi T."/>
            <person name="Morono Y."/>
            <person name="Uchiyama I."/>
            <person name="Ito T."/>
            <person name="Fujiyama A."/>
            <person name="Inagaki F."/>
            <person name="Takami H."/>
        </authorList>
    </citation>
    <scope>NUCLEOTIDE SEQUENCE</scope>
    <source>
        <strain evidence="1">Expedition CK06-06</strain>
    </source>
</reference>
<sequence length="228" mass="25371">MGNFSGFGPETIKFLAALGKNNTKAWFDENRAAYDAHYVTPARDIIEAVAGPLRKIAPDICAEPRINGSIFRVNRDIRFSADKTPYKDHIDIWFWEGPRKGAVSGFFLRLTATDLIVGAGAHRFDREKLASWRNAVVAPETGNQIQKIIEALEKKGHSASGMHYSKLPRGFAPNNPAQEALLRHNALWVSREQPHPAGTGSAALVDYCMDYWTDVAPLHRWLTDTLSA</sequence>
<dbReference type="EMBL" id="BARS01015189">
    <property type="protein sequence ID" value="GAF87834.1"/>
    <property type="molecule type" value="Genomic_DNA"/>
</dbReference>
<dbReference type="InterPro" id="IPR012808">
    <property type="entry name" value="CHP02453"/>
</dbReference>
<name>X0T3L7_9ZZZZ</name>
<organism evidence="1">
    <name type="scientific">marine sediment metagenome</name>
    <dbReference type="NCBI Taxonomy" id="412755"/>
    <lineage>
        <taxon>unclassified sequences</taxon>
        <taxon>metagenomes</taxon>
        <taxon>ecological metagenomes</taxon>
    </lineage>
</organism>
<protein>
    <recommendedName>
        <fullName evidence="2">TIGR02453 family protein</fullName>
    </recommendedName>
</protein>
<dbReference type="AlphaFoldDB" id="X0T3L7"/>
<dbReference type="PANTHER" id="PTHR36452">
    <property type="entry name" value="CHROMOSOME 12, WHOLE GENOME SHOTGUN SEQUENCE"/>
    <property type="match status" value="1"/>
</dbReference>
<accession>X0T3L7</accession>
<dbReference type="NCBIfam" id="TIGR02453">
    <property type="entry name" value="TIGR02453 family protein"/>
    <property type="match status" value="1"/>
</dbReference>
<dbReference type="PIRSF" id="PIRSF028451">
    <property type="entry name" value="UCP028451"/>
    <property type="match status" value="1"/>
</dbReference>
<gene>
    <name evidence="1" type="ORF">S01H1_25192</name>
</gene>
<dbReference type="InterPro" id="IPR015996">
    <property type="entry name" value="UCP028451"/>
</dbReference>
<dbReference type="Pfam" id="PF09365">
    <property type="entry name" value="DUF2461"/>
    <property type="match status" value="1"/>
</dbReference>
<proteinExistence type="predicted"/>
<evidence type="ECO:0000313" key="1">
    <source>
        <dbReference type="EMBL" id="GAF87834.1"/>
    </source>
</evidence>
<evidence type="ECO:0008006" key="2">
    <source>
        <dbReference type="Google" id="ProtNLM"/>
    </source>
</evidence>